<accession>J9EBM8</accession>
<gene>
    <name evidence="1" type="ORF">AaeL_AAEL017267</name>
</gene>
<dbReference type="AlphaFoldDB" id="J9EBM8"/>
<dbReference type="HOGENOM" id="CLU_3089083_0_0_1"/>
<sequence length="52" mass="6085">MTPRKPRYIPQNTKSDVEHCIAFFLCFYVFRCSTKIIAKLVENLCTKCSARL</sequence>
<evidence type="ECO:0000313" key="1">
    <source>
        <dbReference type="EMBL" id="EJY58106.1"/>
    </source>
</evidence>
<protein>
    <submittedName>
        <fullName evidence="1">AAEL017267-PA</fullName>
    </submittedName>
</protein>
<organism evidence="1 2">
    <name type="scientific">Aedes aegypti</name>
    <name type="common">Yellowfever mosquito</name>
    <name type="synonym">Culex aegypti</name>
    <dbReference type="NCBI Taxonomy" id="7159"/>
    <lineage>
        <taxon>Eukaryota</taxon>
        <taxon>Metazoa</taxon>
        <taxon>Ecdysozoa</taxon>
        <taxon>Arthropoda</taxon>
        <taxon>Hexapoda</taxon>
        <taxon>Insecta</taxon>
        <taxon>Pterygota</taxon>
        <taxon>Neoptera</taxon>
        <taxon>Endopterygota</taxon>
        <taxon>Diptera</taxon>
        <taxon>Nematocera</taxon>
        <taxon>Culicoidea</taxon>
        <taxon>Culicidae</taxon>
        <taxon>Culicinae</taxon>
        <taxon>Aedini</taxon>
        <taxon>Aedes</taxon>
        <taxon>Stegomyia</taxon>
    </lineage>
</organism>
<reference evidence="1" key="3">
    <citation type="submission" date="2012-09" db="EMBL/GenBank/DDBJ databases">
        <authorList>
            <consortium name="VectorBase"/>
        </authorList>
    </citation>
    <scope>NUCLEOTIDE SEQUENCE</scope>
    <source>
        <strain evidence="1">Liverpool</strain>
    </source>
</reference>
<reference evidence="1" key="1">
    <citation type="submission" date="2005-10" db="EMBL/GenBank/DDBJ databases">
        <authorList>
            <person name="Loftus B.J."/>
            <person name="Nene V.M."/>
            <person name="Hannick L.I."/>
            <person name="Bidwell S."/>
            <person name="Haas B."/>
            <person name="Amedeo P."/>
            <person name="Orvis J."/>
            <person name="Wortman J.R."/>
            <person name="White O.R."/>
            <person name="Salzberg S."/>
            <person name="Shumway M."/>
            <person name="Koo H."/>
            <person name="Zhao Y."/>
            <person name="Holmes M."/>
            <person name="Miller J."/>
            <person name="Schatz M."/>
            <person name="Pop M."/>
            <person name="Pai G."/>
            <person name="Utterback T."/>
            <person name="Rogers Y.-H."/>
            <person name="Kravitz S."/>
            <person name="Fraser C.M."/>
        </authorList>
    </citation>
    <scope>NUCLEOTIDE SEQUENCE</scope>
    <source>
        <strain evidence="1">Liverpool</strain>
    </source>
</reference>
<dbReference type="Proteomes" id="UP000682892">
    <property type="component" value="Unassembled WGS sequence"/>
</dbReference>
<dbReference type="EMBL" id="CH478353">
    <property type="protein sequence ID" value="EJY58106.1"/>
    <property type="molecule type" value="Genomic_DNA"/>
</dbReference>
<proteinExistence type="predicted"/>
<evidence type="ECO:0000313" key="2">
    <source>
        <dbReference type="Proteomes" id="UP000682892"/>
    </source>
</evidence>
<name>J9EBM8_AEDAE</name>
<reference evidence="1" key="2">
    <citation type="journal article" date="2007" name="Science">
        <title>Genome sequence of Aedes aegypti, a major arbovirus vector.</title>
        <authorList>
            <person name="Nene V."/>
            <person name="Wortman J.R."/>
            <person name="Lawson D."/>
            <person name="Haas B."/>
            <person name="Kodira C."/>
            <person name="Tu Z.J."/>
            <person name="Loftus B."/>
            <person name="Xi Z."/>
            <person name="Megy K."/>
            <person name="Grabherr M."/>
            <person name="Ren Q."/>
            <person name="Zdobnov E.M."/>
            <person name="Lobo N.F."/>
            <person name="Campbell K.S."/>
            <person name="Brown S.E."/>
            <person name="Bonaldo M.F."/>
            <person name="Zhu J."/>
            <person name="Sinkins S.P."/>
            <person name="Hogenkamp D.G."/>
            <person name="Amedeo P."/>
            <person name="Arensburger P."/>
            <person name="Atkinson P.W."/>
            <person name="Bidwell S."/>
            <person name="Biedler J."/>
            <person name="Birney E."/>
            <person name="Bruggner R.V."/>
            <person name="Costas J."/>
            <person name="Coy M.R."/>
            <person name="Crabtree J."/>
            <person name="Crawford M."/>
            <person name="Debruyn B."/>
            <person name="Decaprio D."/>
            <person name="Eiglmeier K."/>
            <person name="Eisenstadt E."/>
            <person name="El-Dorry H."/>
            <person name="Gelbart W.M."/>
            <person name="Gomes S.L."/>
            <person name="Hammond M."/>
            <person name="Hannick L.I."/>
            <person name="Hogan J.R."/>
            <person name="Holmes M.H."/>
            <person name="Jaffe D."/>
            <person name="Johnston J.S."/>
            <person name="Kennedy R.C."/>
            <person name="Koo H."/>
            <person name="Kravitz S."/>
            <person name="Kriventseva E.V."/>
            <person name="Kulp D."/>
            <person name="Labutti K."/>
            <person name="Lee E."/>
            <person name="Li S."/>
            <person name="Lovin D.D."/>
            <person name="Mao C."/>
            <person name="Mauceli E."/>
            <person name="Menck C.F."/>
            <person name="Miller J.R."/>
            <person name="Montgomery P."/>
            <person name="Mori A."/>
            <person name="Nascimento A.L."/>
            <person name="Naveira H.F."/>
            <person name="Nusbaum C."/>
            <person name="O'leary S."/>
            <person name="Orvis J."/>
            <person name="Pertea M."/>
            <person name="Quesneville H."/>
            <person name="Reidenbach K.R."/>
            <person name="Rogers Y.H."/>
            <person name="Roth C.W."/>
            <person name="Schneider J.R."/>
            <person name="Schatz M."/>
            <person name="Shumway M."/>
            <person name="Stanke M."/>
            <person name="Stinson E.O."/>
            <person name="Tubio J.M."/>
            <person name="Vanzee J.P."/>
            <person name="Verjovski-Almeida S."/>
            <person name="Werner D."/>
            <person name="White O."/>
            <person name="Wyder S."/>
            <person name="Zeng Q."/>
            <person name="Zhao Q."/>
            <person name="Zhao Y."/>
            <person name="Hill C.A."/>
            <person name="Raikhel A.S."/>
            <person name="Soares M.B."/>
            <person name="Knudson D.L."/>
            <person name="Lee N.H."/>
            <person name="Galagan J."/>
            <person name="Salzberg S.L."/>
            <person name="Paulsen I.T."/>
            <person name="Dimopoulos G."/>
            <person name="Collins F.H."/>
            <person name="Birren B."/>
            <person name="Fraser-Liggett C.M."/>
            <person name="Severson D.W."/>
        </authorList>
    </citation>
    <scope>NUCLEOTIDE SEQUENCE [LARGE SCALE GENOMIC DNA]</scope>
    <source>
        <strain evidence="1">Liverpool</strain>
    </source>
</reference>
<dbReference type="PaxDb" id="7159-AAEL017267-PA"/>